<dbReference type="PROSITE" id="PS00622">
    <property type="entry name" value="HTH_LUXR_1"/>
    <property type="match status" value="1"/>
</dbReference>
<dbReference type="InterPro" id="IPR036388">
    <property type="entry name" value="WH-like_DNA-bd_sf"/>
</dbReference>
<dbReference type="Proteomes" id="UP000199050">
    <property type="component" value="Unassembled WGS sequence"/>
</dbReference>
<evidence type="ECO:0000259" key="4">
    <source>
        <dbReference type="PROSITE" id="PS50043"/>
    </source>
</evidence>
<organism evidence="5 6">
    <name type="scientific">Paenibacillus typhae</name>
    <dbReference type="NCBI Taxonomy" id="1174501"/>
    <lineage>
        <taxon>Bacteria</taxon>
        <taxon>Bacillati</taxon>
        <taxon>Bacillota</taxon>
        <taxon>Bacilli</taxon>
        <taxon>Bacillales</taxon>
        <taxon>Paenibacillaceae</taxon>
        <taxon>Paenibacillus</taxon>
    </lineage>
</organism>
<dbReference type="SMART" id="SM00421">
    <property type="entry name" value="HTH_LUXR"/>
    <property type="match status" value="1"/>
</dbReference>
<protein>
    <submittedName>
        <fullName evidence="5">Regulatory protein, luxR family</fullName>
    </submittedName>
</protein>
<dbReference type="AlphaFoldDB" id="A0A1G8SVL7"/>
<evidence type="ECO:0000313" key="6">
    <source>
        <dbReference type="Proteomes" id="UP000199050"/>
    </source>
</evidence>
<dbReference type="PRINTS" id="PR00038">
    <property type="entry name" value="HTHLUXR"/>
</dbReference>
<dbReference type="PROSITE" id="PS50043">
    <property type="entry name" value="HTH_LUXR_2"/>
    <property type="match status" value="1"/>
</dbReference>
<feature type="domain" description="HTH luxR-type" evidence="4">
    <location>
        <begin position="498"/>
        <end position="563"/>
    </location>
</feature>
<evidence type="ECO:0000256" key="1">
    <source>
        <dbReference type="ARBA" id="ARBA00023015"/>
    </source>
</evidence>
<dbReference type="EMBL" id="FNDX01000015">
    <property type="protein sequence ID" value="SDJ33266.1"/>
    <property type="molecule type" value="Genomic_DNA"/>
</dbReference>
<evidence type="ECO:0000256" key="3">
    <source>
        <dbReference type="ARBA" id="ARBA00023163"/>
    </source>
</evidence>
<dbReference type="Pfam" id="PF00196">
    <property type="entry name" value="GerE"/>
    <property type="match status" value="1"/>
</dbReference>
<dbReference type="STRING" id="1174501.SAMN05216192_11569"/>
<dbReference type="GO" id="GO:0003677">
    <property type="term" value="F:DNA binding"/>
    <property type="evidence" value="ECO:0007669"/>
    <property type="project" value="UniProtKB-KW"/>
</dbReference>
<dbReference type="SUPFAM" id="SSF46894">
    <property type="entry name" value="C-terminal effector domain of the bipartite response regulators"/>
    <property type="match status" value="1"/>
</dbReference>
<dbReference type="PANTHER" id="PTHR44688:SF16">
    <property type="entry name" value="DNA-BINDING TRANSCRIPTIONAL ACTIVATOR DEVR_DOSR"/>
    <property type="match status" value="1"/>
</dbReference>
<dbReference type="PANTHER" id="PTHR44688">
    <property type="entry name" value="DNA-BINDING TRANSCRIPTIONAL ACTIVATOR DEVR_DOSR"/>
    <property type="match status" value="1"/>
</dbReference>
<sequence>MSTGVPDSLMEEIQQLQDMFAAAMDQAIMLTDQEGGMITRPAAAGRHYSEKLASLQDSFRTNGQVLQHLAGLNDPAVMEWVPGLNVVVTPLAAGCGQVYYLWSGFYMEQGTRERVLAVFEDRMQEHPAYGQLRAGLGELPELGREQLAGIRKRLAVLASTMGKLLCQAQQGMEGALRLKEAAAQLQHAGSLRELGTLLLDVVTGLPVLLSSVLVYFQTGEHAAHTYYARGWAPESGEEYVSDLEARYTPQAFLSSAIIREAGTKQILLECPLLSGNEFKGVLSAGFRQRGEAEQWMIQLETIAAMAGAAIRLIERDSRYSKQSEVFLTNFREFLQNSNAQLYYLSLDASELARDFARYMGCPEAEAELLRRACLLAPFRSDLLSEYGFFHREIELIEQVGRLTLQHPAGYKPVLPLTAGLLLLVLQHISGQADRGQLAGQPHKWIDSSRFLLEPNATEAVEDEPLSSFQQFLRSRTDSRPKKRVVNGSRLLDSAALTLSKEEWGISPREEEVLELIVHGKTNKEIASALFISEHTVKNHLSRIFNKMQVTDRSQIIALIYKRILNSERIEI</sequence>
<keyword evidence="3" id="KW-0804">Transcription</keyword>
<dbReference type="Gene3D" id="1.10.10.10">
    <property type="entry name" value="Winged helix-like DNA-binding domain superfamily/Winged helix DNA-binding domain"/>
    <property type="match status" value="1"/>
</dbReference>
<reference evidence="6" key="1">
    <citation type="submission" date="2016-10" db="EMBL/GenBank/DDBJ databases">
        <authorList>
            <person name="Varghese N."/>
            <person name="Submissions S."/>
        </authorList>
    </citation>
    <scope>NUCLEOTIDE SEQUENCE [LARGE SCALE GENOMIC DNA]</scope>
    <source>
        <strain evidence="6">CGMCC 1.11012</strain>
    </source>
</reference>
<keyword evidence="2" id="KW-0238">DNA-binding</keyword>
<dbReference type="GO" id="GO:0006355">
    <property type="term" value="P:regulation of DNA-templated transcription"/>
    <property type="evidence" value="ECO:0007669"/>
    <property type="project" value="InterPro"/>
</dbReference>
<dbReference type="CDD" id="cd06170">
    <property type="entry name" value="LuxR_C_like"/>
    <property type="match status" value="1"/>
</dbReference>
<gene>
    <name evidence="5" type="ORF">SAMN05216192_11569</name>
</gene>
<keyword evidence="6" id="KW-1185">Reference proteome</keyword>
<evidence type="ECO:0000313" key="5">
    <source>
        <dbReference type="EMBL" id="SDJ33266.1"/>
    </source>
</evidence>
<evidence type="ECO:0000256" key="2">
    <source>
        <dbReference type="ARBA" id="ARBA00023125"/>
    </source>
</evidence>
<proteinExistence type="predicted"/>
<name>A0A1G8SVL7_9BACL</name>
<dbReference type="InterPro" id="IPR000792">
    <property type="entry name" value="Tscrpt_reg_LuxR_C"/>
</dbReference>
<keyword evidence="1" id="KW-0805">Transcription regulation</keyword>
<dbReference type="InterPro" id="IPR016032">
    <property type="entry name" value="Sig_transdc_resp-reg_C-effctor"/>
</dbReference>
<accession>A0A1G8SVL7</accession>